<name>A0A2Z6RE09_9GLOM</name>
<evidence type="ECO:0000313" key="2">
    <source>
        <dbReference type="Proteomes" id="UP000247702"/>
    </source>
</evidence>
<accession>A0A2Z6RE09</accession>
<dbReference type="AlphaFoldDB" id="A0A2Z6RE09"/>
<dbReference type="Proteomes" id="UP000247702">
    <property type="component" value="Unassembled WGS sequence"/>
</dbReference>
<protein>
    <submittedName>
        <fullName evidence="1">Uncharacterized protein</fullName>
    </submittedName>
</protein>
<sequence length="158" mass="18489">MKRKLQNIINTVLLVRNILKQEEFAIFLSPKLAPFLRQHGHKHFATYNLSGFHTEITNTIKELRSIINGFISNTGIIAQHYFHSHTSDLLARLLRYQRCLEKLMEITPDPVCRSTIDTTGFTLSRYIQGDADYQNYPSYRSTMQICKLHENQNTFKKK</sequence>
<organism evidence="1 2">
    <name type="scientific">Rhizophagus clarus</name>
    <dbReference type="NCBI Taxonomy" id="94130"/>
    <lineage>
        <taxon>Eukaryota</taxon>
        <taxon>Fungi</taxon>
        <taxon>Fungi incertae sedis</taxon>
        <taxon>Mucoromycota</taxon>
        <taxon>Glomeromycotina</taxon>
        <taxon>Glomeromycetes</taxon>
        <taxon>Glomerales</taxon>
        <taxon>Glomeraceae</taxon>
        <taxon>Rhizophagus</taxon>
    </lineage>
</organism>
<reference evidence="1 2" key="1">
    <citation type="submission" date="2017-11" db="EMBL/GenBank/DDBJ databases">
        <title>The genome of Rhizophagus clarus HR1 reveals common genetic basis of auxotrophy among arbuscular mycorrhizal fungi.</title>
        <authorList>
            <person name="Kobayashi Y."/>
        </authorList>
    </citation>
    <scope>NUCLEOTIDE SEQUENCE [LARGE SCALE GENOMIC DNA]</scope>
    <source>
        <strain evidence="1 2">HR1</strain>
    </source>
</reference>
<proteinExistence type="predicted"/>
<keyword evidence="2" id="KW-1185">Reference proteome</keyword>
<gene>
    <name evidence="1" type="ORF">RclHR1_26190003</name>
</gene>
<dbReference type="EMBL" id="BEXD01001801">
    <property type="protein sequence ID" value="GBB95809.1"/>
    <property type="molecule type" value="Genomic_DNA"/>
</dbReference>
<evidence type="ECO:0000313" key="1">
    <source>
        <dbReference type="EMBL" id="GBB95809.1"/>
    </source>
</evidence>
<comment type="caution">
    <text evidence="1">The sequence shown here is derived from an EMBL/GenBank/DDBJ whole genome shotgun (WGS) entry which is preliminary data.</text>
</comment>